<dbReference type="Gene3D" id="1.20.1250.20">
    <property type="entry name" value="MFS general substrate transporter like domains"/>
    <property type="match status" value="1"/>
</dbReference>
<feature type="transmembrane region" description="Helical" evidence="7">
    <location>
        <begin position="179"/>
        <end position="198"/>
    </location>
</feature>
<dbReference type="InterPro" id="IPR020846">
    <property type="entry name" value="MFS_dom"/>
</dbReference>
<feature type="transmembrane region" description="Helical" evidence="7">
    <location>
        <begin position="57"/>
        <end position="78"/>
    </location>
</feature>
<gene>
    <name evidence="9" type="ORF">IEO70_15340</name>
</gene>
<sequence>MKELFQAISTEYSIYKDKRFRYVLAANIASSIGLGITMIAIPWFLVSSPDGNTTLGYITLLMTIFNFALTPLIGGLIDKFPRKKLLIAGELVGLLIVVIFSCYGFMGNIYELRHYIVLFVTGSLYYTIFYPTMFAFTQEYFNKQYYKSLNGAMEVQGQIASMVAGGIAGAMIMTVPLQWILLLNAMTYMIAILFFIKVKSERKETVSKIKKRENMKTGFVYMLKHPKIFYFLIFATFPFIGVMITNYLFPVYLQQVLHADVWVYGLEGMIYSLGAVCAGLFVPFIAKKIGNEKTMVYGVLCYAAAVSLIIFVDIPLYLSLMFFLALGNAGSRVARQTFMMEHIPNEYMGRVDSVIRFIGLFIRIILLMLFTKLISVQAVILCFGILSVLLWIAAISVYILSKKGLFWTKETHIMRLSQE</sequence>
<evidence type="ECO:0000256" key="5">
    <source>
        <dbReference type="ARBA" id="ARBA00022989"/>
    </source>
</evidence>
<evidence type="ECO:0000259" key="8">
    <source>
        <dbReference type="PROSITE" id="PS50850"/>
    </source>
</evidence>
<feature type="transmembrane region" description="Helical" evidence="7">
    <location>
        <begin position="85"/>
        <end position="106"/>
    </location>
</feature>
<keyword evidence="5 7" id="KW-1133">Transmembrane helix</keyword>
<proteinExistence type="predicted"/>
<dbReference type="GO" id="GO:0022857">
    <property type="term" value="F:transmembrane transporter activity"/>
    <property type="evidence" value="ECO:0007669"/>
    <property type="project" value="InterPro"/>
</dbReference>
<feature type="transmembrane region" description="Helical" evidence="7">
    <location>
        <begin position="354"/>
        <end position="370"/>
    </location>
</feature>
<feature type="transmembrane region" description="Helical" evidence="7">
    <location>
        <begin position="20"/>
        <end position="45"/>
    </location>
</feature>
<evidence type="ECO:0000256" key="2">
    <source>
        <dbReference type="ARBA" id="ARBA00022448"/>
    </source>
</evidence>
<feature type="transmembrane region" description="Helical" evidence="7">
    <location>
        <begin position="376"/>
        <end position="400"/>
    </location>
</feature>
<dbReference type="InterPro" id="IPR036259">
    <property type="entry name" value="MFS_trans_sf"/>
</dbReference>
<evidence type="ECO:0000256" key="6">
    <source>
        <dbReference type="ARBA" id="ARBA00023136"/>
    </source>
</evidence>
<feature type="domain" description="Major facilitator superfamily (MFS) profile" evidence="8">
    <location>
        <begin position="19"/>
        <end position="405"/>
    </location>
</feature>
<protein>
    <submittedName>
        <fullName evidence="9">MFS transporter</fullName>
    </submittedName>
</protein>
<accession>A0A927CXU3</accession>
<dbReference type="AlphaFoldDB" id="A0A927CXU3"/>
<dbReference type="PROSITE" id="PS50850">
    <property type="entry name" value="MFS"/>
    <property type="match status" value="1"/>
</dbReference>
<comment type="subcellular location">
    <subcellularLocation>
        <location evidence="1">Cell membrane</location>
        <topology evidence="1">Multi-pass membrane protein</topology>
    </subcellularLocation>
</comment>
<organism evidence="9 10">
    <name type="scientific">Peribacillus faecalis</name>
    <dbReference type="NCBI Taxonomy" id="2772559"/>
    <lineage>
        <taxon>Bacteria</taxon>
        <taxon>Bacillati</taxon>
        <taxon>Bacillota</taxon>
        <taxon>Bacilli</taxon>
        <taxon>Bacillales</taxon>
        <taxon>Bacillaceae</taxon>
        <taxon>Peribacillus</taxon>
    </lineage>
</organism>
<evidence type="ECO:0000313" key="9">
    <source>
        <dbReference type="EMBL" id="MBD3109712.1"/>
    </source>
</evidence>
<dbReference type="EMBL" id="JACXSI010000043">
    <property type="protein sequence ID" value="MBD3109712.1"/>
    <property type="molecule type" value="Genomic_DNA"/>
</dbReference>
<feature type="transmembrane region" description="Helical" evidence="7">
    <location>
        <begin position="155"/>
        <end position="173"/>
    </location>
</feature>
<dbReference type="PRINTS" id="PR01035">
    <property type="entry name" value="TCRTETA"/>
</dbReference>
<dbReference type="InterPro" id="IPR001958">
    <property type="entry name" value="Tet-R_TetA/multi-R_MdtG-like"/>
</dbReference>
<feature type="transmembrane region" description="Helical" evidence="7">
    <location>
        <begin position="261"/>
        <end position="282"/>
    </location>
</feature>
<evidence type="ECO:0000256" key="1">
    <source>
        <dbReference type="ARBA" id="ARBA00004651"/>
    </source>
</evidence>
<keyword evidence="4 7" id="KW-0812">Transmembrane</keyword>
<feature type="transmembrane region" description="Helical" evidence="7">
    <location>
        <begin position="294"/>
        <end position="311"/>
    </location>
</feature>
<dbReference type="GO" id="GO:0005886">
    <property type="term" value="C:plasma membrane"/>
    <property type="evidence" value="ECO:0007669"/>
    <property type="project" value="UniProtKB-SubCell"/>
</dbReference>
<evidence type="ECO:0000256" key="3">
    <source>
        <dbReference type="ARBA" id="ARBA00022475"/>
    </source>
</evidence>
<evidence type="ECO:0000313" key="10">
    <source>
        <dbReference type="Proteomes" id="UP000602076"/>
    </source>
</evidence>
<comment type="caution">
    <text evidence="9">The sequence shown here is derived from an EMBL/GenBank/DDBJ whole genome shotgun (WGS) entry which is preliminary data.</text>
</comment>
<dbReference type="Pfam" id="PF07690">
    <property type="entry name" value="MFS_1"/>
    <property type="match status" value="1"/>
</dbReference>
<dbReference type="CDD" id="cd06173">
    <property type="entry name" value="MFS_MefA_like"/>
    <property type="match status" value="1"/>
</dbReference>
<feature type="transmembrane region" description="Helical" evidence="7">
    <location>
        <begin position="228"/>
        <end position="249"/>
    </location>
</feature>
<feature type="transmembrane region" description="Helical" evidence="7">
    <location>
        <begin position="112"/>
        <end position="134"/>
    </location>
</feature>
<name>A0A927CXU3_9BACI</name>
<evidence type="ECO:0000256" key="4">
    <source>
        <dbReference type="ARBA" id="ARBA00022692"/>
    </source>
</evidence>
<dbReference type="InterPro" id="IPR011701">
    <property type="entry name" value="MFS"/>
</dbReference>
<dbReference type="PANTHER" id="PTHR23513:SF11">
    <property type="entry name" value="STAPHYLOFERRIN A TRANSPORTER"/>
    <property type="match status" value="1"/>
</dbReference>
<keyword evidence="3" id="KW-1003">Cell membrane</keyword>
<keyword evidence="2" id="KW-0813">Transport</keyword>
<keyword evidence="6 7" id="KW-0472">Membrane</keyword>
<reference evidence="9" key="1">
    <citation type="submission" date="2020-09" db="EMBL/GenBank/DDBJ databases">
        <title>Bacillus faecalis sp. nov., a moderately halophilic bacterium isolated from cow faeces.</title>
        <authorList>
            <person name="Jiang L."/>
            <person name="Lee J."/>
        </authorList>
    </citation>
    <scope>NUCLEOTIDE SEQUENCE</scope>
    <source>
        <strain evidence="9">AGMB 02131</strain>
    </source>
</reference>
<dbReference type="RefSeq" id="WP_190999248.1">
    <property type="nucleotide sequence ID" value="NZ_JACXSI010000043.1"/>
</dbReference>
<evidence type="ECO:0000256" key="7">
    <source>
        <dbReference type="SAM" id="Phobius"/>
    </source>
</evidence>
<dbReference type="Proteomes" id="UP000602076">
    <property type="component" value="Unassembled WGS sequence"/>
</dbReference>
<keyword evidence="10" id="KW-1185">Reference proteome</keyword>
<dbReference type="PANTHER" id="PTHR23513">
    <property type="entry name" value="INTEGRAL MEMBRANE EFFLUX PROTEIN-RELATED"/>
    <property type="match status" value="1"/>
</dbReference>
<dbReference type="SUPFAM" id="SSF103473">
    <property type="entry name" value="MFS general substrate transporter"/>
    <property type="match status" value="1"/>
</dbReference>